<dbReference type="EMBL" id="JAGPXF010000005">
    <property type="protein sequence ID" value="KAH7242568.1"/>
    <property type="molecule type" value="Genomic_DNA"/>
</dbReference>
<dbReference type="InterPro" id="IPR036259">
    <property type="entry name" value="MFS_trans_sf"/>
</dbReference>
<feature type="transmembrane region" description="Helical" evidence="4">
    <location>
        <begin position="284"/>
        <end position="309"/>
    </location>
</feature>
<dbReference type="GO" id="GO:0022857">
    <property type="term" value="F:transmembrane transporter activity"/>
    <property type="evidence" value="ECO:0007669"/>
    <property type="project" value="InterPro"/>
</dbReference>
<keyword evidence="4" id="KW-0472">Membrane</keyword>
<sequence>MDDKETPEIIPDLETQRDAAIPEKPPGGGYGWVVTASVAIVNGHSWGINAAYSVSLAHFVKEDTFPGTQPLVYAMAGSLGVGVMMLISPFATIMTRELGTRPTMLMGAVVQSVSLWFTRRRALANGIAIAGAGLGGLTYSLATGAIIRNMGLGWAYRILAIVSAVANIICTLLIRTRYESQSRLAFDTSLFRRPEYLLVLSYGAFSMLGYFVLIFTLANYANVIGLQSSQASMIPAFFMFGQAIGRPCVGWLSDRFGRITLTFIMSFITGILIFALWINAKTFGVLLAFALVGGLSAGVFWVNISPVLVEVIGLEDLASGLSCLWVVMAAPATFSAPIALEIYTGTGSYVGAQLFTAFMYIAAAFCMLLVRRVKIKSCVEDGKGSTPAENERLKAKEGGWMRSFIRLDIV</sequence>
<dbReference type="Proteomes" id="UP000813427">
    <property type="component" value="Unassembled WGS sequence"/>
</dbReference>
<feature type="transmembrane region" description="Helical" evidence="4">
    <location>
        <begin position="122"/>
        <end position="142"/>
    </location>
</feature>
<comment type="similarity">
    <text evidence="2">Belongs to the major facilitator superfamily. Monocarboxylate porter (TC 2.A.1.13) family.</text>
</comment>
<dbReference type="PROSITE" id="PS50850">
    <property type="entry name" value="MFS"/>
    <property type="match status" value="1"/>
</dbReference>
<feature type="transmembrane region" description="Helical" evidence="4">
    <location>
        <begin position="71"/>
        <end position="94"/>
    </location>
</feature>
<feature type="transmembrane region" description="Helical" evidence="4">
    <location>
        <begin position="259"/>
        <end position="278"/>
    </location>
</feature>
<feature type="transmembrane region" description="Helical" evidence="4">
    <location>
        <begin position="321"/>
        <end position="343"/>
    </location>
</feature>
<evidence type="ECO:0000256" key="4">
    <source>
        <dbReference type="SAM" id="Phobius"/>
    </source>
</evidence>
<comment type="subcellular location">
    <subcellularLocation>
        <location evidence="1">Membrane</location>
        <topology evidence="1">Multi-pass membrane protein</topology>
    </subcellularLocation>
</comment>
<dbReference type="InterPro" id="IPR020846">
    <property type="entry name" value="MFS_dom"/>
</dbReference>
<keyword evidence="4" id="KW-1133">Transmembrane helix</keyword>
<evidence type="ECO:0000259" key="5">
    <source>
        <dbReference type="PROSITE" id="PS50850"/>
    </source>
</evidence>
<dbReference type="AlphaFoldDB" id="A0A8K0RYS2"/>
<protein>
    <submittedName>
        <fullName evidence="6">Major facilitator superfamily domain-containing protein</fullName>
    </submittedName>
</protein>
<organism evidence="6 7">
    <name type="scientific">Fusarium tricinctum</name>
    <dbReference type="NCBI Taxonomy" id="61284"/>
    <lineage>
        <taxon>Eukaryota</taxon>
        <taxon>Fungi</taxon>
        <taxon>Dikarya</taxon>
        <taxon>Ascomycota</taxon>
        <taxon>Pezizomycotina</taxon>
        <taxon>Sordariomycetes</taxon>
        <taxon>Hypocreomycetidae</taxon>
        <taxon>Hypocreales</taxon>
        <taxon>Nectriaceae</taxon>
        <taxon>Fusarium</taxon>
        <taxon>Fusarium tricinctum species complex</taxon>
    </lineage>
</organism>
<gene>
    <name evidence="6" type="ORF">BKA59DRAFT_530321</name>
</gene>
<feature type="transmembrane region" description="Helical" evidence="4">
    <location>
        <begin position="233"/>
        <end position="252"/>
    </location>
</feature>
<evidence type="ECO:0000313" key="7">
    <source>
        <dbReference type="Proteomes" id="UP000813427"/>
    </source>
</evidence>
<reference evidence="6" key="1">
    <citation type="journal article" date="2021" name="Nat. Commun.">
        <title>Genetic determinants of endophytism in the Arabidopsis root mycobiome.</title>
        <authorList>
            <person name="Mesny F."/>
            <person name="Miyauchi S."/>
            <person name="Thiergart T."/>
            <person name="Pickel B."/>
            <person name="Atanasova L."/>
            <person name="Karlsson M."/>
            <person name="Huettel B."/>
            <person name="Barry K.W."/>
            <person name="Haridas S."/>
            <person name="Chen C."/>
            <person name="Bauer D."/>
            <person name="Andreopoulos W."/>
            <person name="Pangilinan J."/>
            <person name="LaButti K."/>
            <person name="Riley R."/>
            <person name="Lipzen A."/>
            <person name="Clum A."/>
            <person name="Drula E."/>
            <person name="Henrissat B."/>
            <person name="Kohler A."/>
            <person name="Grigoriev I.V."/>
            <person name="Martin F.M."/>
            <person name="Hacquard S."/>
        </authorList>
    </citation>
    <scope>NUCLEOTIDE SEQUENCE</scope>
    <source>
        <strain evidence="6">MPI-SDFR-AT-0068</strain>
    </source>
</reference>
<comment type="caution">
    <text evidence="6">The sequence shown here is derived from an EMBL/GenBank/DDBJ whole genome shotgun (WGS) entry which is preliminary data.</text>
</comment>
<feature type="transmembrane region" description="Helical" evidence="4">
    <location>
        <begin position="196"/>
        <end position="221"/>
    </location>
</feature>
<dbReference type="Pfam" id="PF07690">
    <property type="entry name" value="MFS_1"/>
    <property type="match status" value="1"/>
</dbReference>
<evidence type="ECO:0000256" key="2">
    <source>
        <dbReference type="ARBA" id="ARBA00006727"/>
    </source>
</evidence>
<dbReference type="GO" id="GO:0016020">
    <property type="term" value="C:membrane"/>
    <property type="evidence" value="ECO:0007669"/>
    <property type="project" value="UniProtKB-SubCell"/>
</dbReference>
<dbReference type="InterPro" id="IPR050327">
    <property type="entry name" value="Proton-linked_MCT"/>
</dbReference>
<evidence type="ECO:0000256" key="1">
    <source>
        <dbReference type="ARBA" id="ARBA00004141"/>
    </source>
</evidence>
<dbReference type="OrthoDB" id="6499973at2759"/>
<dbReference type="PANTHER" id="PTHR11360">
    <property type="entry name" value="MONOCARBOXYLATE TRANSPORTER"/>
    <property type="match status" value="1"/>
</dbReference>
<name>A0A8K0RYS2_9HYPO</name>
<dbReference type="PANTHER" id="PTHR11360:SF315">
    <property type="entry name" value="TRANSPORTER MCH2-RELATED"/>
    <property type="match status" value="1"/>
</dbReference>
<evidence type="ECO:0000313" key="6">
    <source>
        <dbReference type="EMBL" id="KAH7242568.1"/>
    </source>
</evidence>
<keyword evidence="3" id="KW-0325">Glycoprotein</keyword>
<feature type="transmembrane region" description="Helical" evidence="4">
    <location>
        <begin position="154"/>
        <end position="175"/>
    </location>
</feature>
<feature type="domain" description="Major facilitator superfamily (MFS) profile" evidence="5">
    <location>
        <begin position="195"/>
        <end position="410"/>
    </location>
</feature>
<proteinExistence type="inferred from homology"/>
<evidence type="ECO:0000256" key="3">
    <source>
        <dbReference type="ARBA" id="ARBA00023180"/>
    </source>
</evidence>
<keyword evidence="4" id="KW-0812">Transmembrane</keyword>
<dbReference type="Gene3D" id="1.20.1250.20">
    <property type="entry name" value="MFS general substrate transporter like domains"/>
    <property type="match status" value="2"/>
</dbReference>
<keyword evidence="7" id="KW-1185">Reference proteome</keyword>
<dbReference type="SUPFAM" id="SSF103473">
    <property type="entry name" value="MFS general substrate transporter"/>
    <property type="match status" value="1"/>
</dbReference>
<accession>A0A8K0RYS2</accession>
<feature type="transmembrane region" description="Helical" evidence="4">
    <location>
        <begin position="349"/>
        <end position="370"/>
    </location>
</feature>
<dbReference type="InterPro" id="IPR011701">
    <property type="entry name" value="MFS"/>
</dbReference>